<evidence type="ECO:0000313" key="1">
    <source>
        <dbReference type="EMBL" id="MEE4543690.1"/>
    </source>
</evidence>
<proteinExistence type="predicted"/>
<accession>A0ABU7PCZ2</accession>
<sequence length="168" mass="17539">MTGHTPAEQGRHIASGDWLLSAAPVRLEAIAQWRDAGSAWLVPGILFAAVTIAAGRVHEAAGVGRHGNGRVLLPEVLDGPVFHQERVFGRQAAYTVLLPGSAARRWRVPGTVVHPPAAQLLVPAPDRVQPVTDGPWWVVPFEGPGLLCTPAVLAGFLSGAHTPGGEGA</sequence>
<comment type="caution">
    <text evidence="1">The sequence shown here is derived from an EMBL/GenBank/DDBJ whole genome shotgun (WGS) entry which is preliminary data.</text>
</comment>
<evidence type="ECO:0000313" key="2">
    <source>
        <dbReference type="Proteomes" id="UP001344658"/>
    </source>
</evidence>
<dbReference type="EMBL" id="JAZEWV010000012">
    <property type="protein sequence ID" value="MEE4543690.1"/>
    <property type="molecule type" value="Genomic_DNA"/>
</dbReference>
<name>A0ABU7PCZ2_9ACTN</name>
<organism evidence="1 2">
    <name type="scientific">Actinacidiphila polyblastidii</name>
    <dbReference type="NCBI Taxonomy" id="3110430"/>
    <lineage>
        <taxon>Bacteria</taxon>
        <taxon>Bacillati</taxon>
        <taxon>Actinomycetota</taxon>
        <taxon>Actinomycetes</taxon>
        <taxon>Kitasatosporales</taxon>
        <taxon>Streptomycetaceae</taxon>
        <taxon>Actinacidiphila</taxon>
    </lineage>
</organism>
<protein>
    <submittedName>
        <fullName evidence="1">Uncharacterized protein</fullName>
    </submittedName>
</protein>
<gene>
    <name evidence="1" type="ORF">V2S66_17140</name>
</gene>
<reference evidence="1 2" key="1">
    <citation type="submission" date="2023-12" db="EMBL/GenBank/DDBJ databases">
        <title>Streptomyces sp. V4-01.</title>
        <authorList>
            <person name="Somphong A."/>
            <person name="Phongsopitanun W."/>
        </authorList>
    </citation>
    <scope>NUCLEOTIDE SEQUENCE [LARGE SCALE GENOMIC DNA]</scope>
    <source>
        <strain evidence="1 2">V4-01</strain>
    </source>
</reference>
<keyword evidence="2" id="KW-1185">Reference proteome</keyword>
<dbReference type="Proteomes" id="UP001344658">
    <property type="component" value="Unassembled WGS sequence"/>
</dbReference>
<dbReference type="RefSeq" id="WP_330796350.1">
    <property type="nucleotide sequence ID" value="NZ_JAZEWV010000012.1"/>
</dbReference>